<dbReference type="Gene3D" id="2.10.25.10">
    <property type="entry name" value="Laminin"/>
    <property type="match status" value="1"/>
</dbReference>
<dbReference type="AlphaFoldDB" id="A0A0C2H4C6"/>
<evidence type="ECO:0000313" key="3">
    <source>
        <dbReference type="EMBL" id="KIH66374.1"/>
    </source>
</evidence>
<evidence type="ECO:0000256" key="1">
    <source>
        <dbReference type="ARBA" id="ARBA00022900"/>
    </source>
</evidence>
<dbReference type="Proteomes" id="UP000054047">
    <property type="component" value="Unassembled WGS sequence"/>
</dbReference>
<gene>
    <name evidence="3" type="ORF">ANCDUO_03296</name>
</gene>
<dbReference type="SUPFAM" id="SSF57567">
    <property type="entry name" value="Serine protease inhibitors"/>
    <property type="match status" value="1"/>
</dbReference>
<dbReference type="OrthoDB" id="6781148at2759"/>
<keyword evidence="1" id="KW-0722">Serine protease inhibitor</keyword>
<keyword evidence="4" id="KW-1185">Reference proteome</keyword>
<accession>A0A0C2H4C6</accession>
<reference evidence="3 4" key="1">
    <citation type="submission" date="2013-12" db="EMBL/GenBank/DDBJ databases">
        <title>Draft genome of the parsitic nematode Ancylostoma duodenale.</title>
        <authorList>
            <person name="Mitreva M."/>
        </authorList>
    </citation>
    <scope>NUCLEOTIDE SEQUENCE [LARGE SCALE GENOMIC DNA]</scope>
    <source>
        <strain evidence="3 4">Zhejiang</strain>
    </source>
</reference>
<protein>
    <submittedName>
        <fullName evidence="3">Trypsin Inhibitor like cysteine rich domain protein</fullName>
    </submittedName>
</protein>
<evidence type="ECO:0000313" key="4">
    <source>
        <dbReference type="Proteomes" id="UP000054047"/>
    </source>
</evidence>
<organism evidence="3 4">
    <name type="scientific">Ancylostoma duodenale</name>
    <dbReference type="NCBI Taxonomy" id="51022"/>
    <lineage>
        <taxon>Eukaryota</taxon>
        <taxon>Metazoa</taxon>
        <taxon>Ecdysozoa</taxon>
        <taxon>Nematoda</taxon>
        <taxon>Chromadorea</taxon>
        <taxon>Rhabditida</taxon>
        <taxon>Rhabditina</taxon>
        <taxon>Rhabditomorpha</taxon>
        <taxon>Strongyloidea</taxon>
        <taxon>Ancylostomatidae</taxon>
        <taxon>Ancylostomatinae</taxon>
        <taxon>Ancylostoma</taxon>
    </lineage>
</organism>
<evidence type="ECO:0000259" key="2">
    <source>
        <dbReference type="Pfam" id="PF01826"/>
    </source>
</evidence>
<dbReference type="GO" id="GO:0004867">
    <property type="term" value="F:serine-type endopeptidase inhibitor activity"/>
    <property type="evidence" value="ECO:0007669"/>
    <property type="project" value="UniProtKB-KW"/>
</dbReference>
<sequence length="124" mass="13970">MKAQAAREILGLPMNCKPNERYEKCGNKCELKCGEEEEDLPMDCRGRACPGPPARVCDQGFYRDPVIGDCVPEEECDQHTIVTFKPCEYEAFHKPAPCGPIKKQILQRPNTVLRFQSSQRNIAG</sequence>
<name>A0A0C2H4C6_9BILA</name>
<dbReference type="EMBL" id="KN727147">
    <property type="protein sequence ID" value="KIH66374.1"/>
    <property type="molecule type" value="Genomic_DNA"/>
</dbReference>
<dbReference type="Pfam" id="PF01826">
    <property type="entry name" value="TIL"/>
    <property type="match status" value="1"/>
</dbReference>
<dbReference type="InterPro" id="IPR002919">
    <property type="entry name" value="TIL_dom"/>
</dbReference>
<keyword evidence="1" id="KW-0646">Protease inhibitor</keyword>
<dbReference type="InterPro" id="IPR036084">
    <property type="entry name" value="Ser_inhib-like_sf"/>
</dbReference>
<proteinExistence type="predicted"/>
<feature type="domain" description="TIL" evidence="2">
    <location>
        <begin position="16"/>
        <end position="76"/>
    </location>
</feature>
<dbReference type="CDD" id="cd19941">
    <property type="entry name" value="TIL"/>
    <property type="match status" value="1"/>
</dbReference>